<evidence type="ECO:0000313" key="2">
    <source>
        <dbReference type="EMBL" id="CAG7655019.1"/>
    </source>
</evidence>
<proteinExistence type="predicted"/>
<dbReference type="InterPro" id="IPR005135">
    <property type="entry name" value="Endo/exonuclease/phosphatase"/>
</dbReference>
<dbReference type="Proteomes" id="UP000730618">
    <property type="component" value="Unassembled WGS sequence"/>
</dbReference>
<evidence type="ECO:0000259" key="1">
    <source>
        <dbReference type="Pfam" id="PF03372"/>
    </source>
</evidence>
<comment type="caution">
    <text evidence="2">The sequence shown here is derived from an EMBL/GenBank/DDBJ whole genome shotgun (WGS) entry which is preliminary data.</text>
</comment>
<name>A0ABN7TXS8_9BACL</name>
<reference evidence="2 3" key="1">
    <citation type="submission" date="2021-06" db="EMBL/GenBank/DDBJ databases">
        <authorList>
            <person name="Criscuolo A."/>
        </authorList>
    </citation>
    <scope>NUCLEOTIDE SEQUENCE [LARGE SCALE GENOMIC DNA]</scope>
    <source>
        <strain evidence="3">CIP 111802</strain>
    </source>
</reference>
<organism evidence="2 3">
    <name type="scientific">Paenibacillus allorhizosphaerae</name>
    <dbReference type="NCBI Taxonomy" id="2849866"/>
    <lineage>
        <taxon>Bacteria</taxon>
        <taxon>Bacillati</taxon>
        <taxon>Bacillota</taxon>
        <taxon>Bacilli</taxon>
        <taxon>Bacillales</taxon>
        <taxon>Paenibacillaceae</taxon>
        <taxon>Paenibacillus</taxon>
    </lineage>
</organism>
<sequence>MKIPQEKEKRGISLKNRGILLTIMLSICAVTGTSLTGCSKEKTASPIRVMTFNLRTAAAKDSHTWAKRLPIVKELINKEGPDIIGTQEGHHNQLSDLEAGLPHYKWIGVGRERGNQGEYTAIFYNVNRMKPLQQSNFWLSSTPDVPGSKSWGNNYPRMVTWVQFEDLTNHSRFYVVNTHLDHESESARQLSAELLVQTLEKFEPNLPIFLTGDFNTNVDSMPYNTFKDAGKMKDAVQDATDRVNNKIGTFHGYKGSSSETIDWILYRGDVASINRSEKIAFRLDGEYPSDHYPVMIDAVLKDQPARK</sequence>
<dbReference type="PANTHER" id="PTHR12121">
    <property type="entry name" value="CARBON CATABOLITE REPRESSOR PROTEIN 4"/>
    <property type="match status" value="1"/>
</dbReference>
<gene>
    <name evidence="2" type="ORF">PAECIP111802_05980</name>
</gene>
<evidence type="ECO:0000313" key="3">
    <source>
        <dbReference type="Proteomes" id="UP000730618"/>
    </source>
</evidence>
<accession>A0ABN7TXS8</accession>
<dbReference type="PANTHER" id="PTHR12121:SF36">
    <property type="entry name" value="ENDONUCLEASE_EXONUCLEASE_PHOSPHATASE DOMAIN-CONTAINING PROTEIN"/>
    <property type="match status" value="1"/>
</dbReference>
<dbReference type="InterPro" id="IPR050410">
    <property type="entry name" value="CCR4/nocturin_mRNA_transcr"/>
</dbReference>
<dbReference type="EMBL" id="CAJVCE010000024">
    <property type="protein sequence ID" value="CAG7655019.1"/>
    <property type="molecule type" value="Genomic_DNA"/>
</dbReference>
<dbReference type="Pfam" id="PF03372">
    <property type="entry name" value="Exo_endo_phos"/>
    <property type="match status" value="1"/>
</dbReference>
<feature type="domain" description="Endonuclease/exonuclease/phosphatase" evidence="1">
    <location>
        <begin position="50"/>
        <end position="291"/>
    </location>
</feature>
<dbReference type="RefSeq" id="WP_218102177.1">
    <property type="nucleotide sequence ID" value="NZ_CAJVCE010000024.1"/>
</dbReference>
<protein>
    <recommendedName>
        <fullName evidence="1">Endonuclease/exonuclease/phosphatase domain-containing protein</fullName>
    </recommendedName>
</protein>
<keyword evidence="3" id="KW-1185">Reference proteome</keyword>
<dbReference type="CDD" id="cd09083">
    <property type="entry name" value="EEP-1"/>
    <property type="match status" value="1"/>
</dbReference>